<evidence type="ECO:0000313" key="13">
    <source>
        <dbReference type="EMBL" id="NOK37021.1"/>
    </source>
</evidence>
<evidence type="ECO:0000256" key="9">
    <source>
        <dbReference type="ARBA" id="ARBA00023235"/>
    </source>
</evidence>
<keyword evidence="14" id="KW-1185">Reference proteome</keyword>
<feature type="binding site" evidence="11">
    <location>
        <begin position="98"/>
        <end position="100"/>
    </location>
    <ligand>
        <name>substrate</name>
    </ligand>
</feature>
<comment type="cofactor">
    <cofactor evidence="11">
        <name>NADPH</name>
        <dbReference type="ChEBI" id="CHEBI:57783"/>
    </cofactor>
</comment>
<dbReference type="InterPro" id="IPR011179">
    <property type="entry name" value="IPdP_isomerase"/>
</dbReference>
<feature type="binding site" evidence="11">
    <location>
        <position position="160"/>
    </location>
    <ligand>
        <name>substrate</name>
    </ligand>
</feature>
<evidence type="ECO:0000256" key="5">
    <source>
        <dbReference type="ARBA" id="ARBA00022723"/>
    </source>
</evidence>
<keyword evidence="9 11" id="KW-0413">Isomerase</keyword>
<feature type="binding site" evidence="11">
    <location>
        <position position="126"/>
    </location>
    <ligand>
        <name>FMN</name>
        <dbReference type="ChEBI" id="CHEBI:58210"/>
    </ligand>
</feature>
<evidence type="ECO:0000256" key="6">
    <source>
        <dbReference type="ARBA" id="ARBA00022842"/>
    </source>
</evidence>
<dbReference type="Pfam" id="PF01070">
    <property type="entry name" value="FMN_dh"/>
    <property type="match status" value="1"/>
</dbReference>
<evidence type="ECO:0000256" key="10">
    <source>
        <dbReference type="ARBA" id="ARBA00025810"/>
    </source>
</evidence>
<feature type="binding site" evidence="11">
    <location>
        <position position="192"/>
    </location>
    <ligand>
        <name>FMN</name>
        <dbReference type="ChEBI" id="CHEBI:58210"/>
    </ligand>
</feature>
<dbReference type="Gene3D" id="3.20.20.70">
    <property type="entry name" value="Aldolase class I"/>
    <property type="match status" value="1"/>
</dbReference>
<evidence type="ECO:0000256" key="11">
    <source>
        <dbReference type="HAMAP-Rule" id="MF_00354"/>
    </source>
</evidence>
<feature type="binding site" evidence="11">
    <location>
        <begin position="272"/>
        <end position="274"/>
    </location>
    <ligand>
        <name>FMN</name>
        <dbReference type="ChEBI" id="CHEBI:58210"/>
    </ligand>
</feature>
<dbReference type="CDD" id="cd02811">
    <property type="entry name" value="IDI-2_FMN"/>
    <property type="match status" value="1"/>
</dbReference>
<keyword evidence="4 11" id="KW-0288">FMN</keyword>
<dbReference type="AlphaFoldDB" id="A0A3A8ID63"/>
<feature type="binding site" evidence="11">
    <location>
        <position position="67"/>
    </location>
    <ligand>
        <name>FMN</name>
        <dbReference type="ChEBI" id="CHEBI:58210"/>
    </ligand>
</feature>
<protein>
    <recommendedName>
        <fullName evidence="11">Isopentenyl-diphosphate delta-isomerase</fullName>
        <shortName evidence="11">IPP isomerase</shortName>
        <ecNumber evidence="11">5.3.3.2</ecNumber>
    </recommendedName>
    <alternativeName>
        <fullName evidence="11">Isopentenyl diphosphate:dimethylallyl diphosphate isomerase</fullName>
    </alternativeName>
    <alternativeName>
        <fullName evidence="11">Isopentenyl pyrophosphate isomerase</fullName>
    </alternativeName>
    <alternativeName>
        <fullName evidence="11">Type 2 isopentenyl diphosphate isomerase</fullName>
        <shortName evidence="11">IDI-2</shortName>
    </alternativeName>
</protein>
<keyword evidence="6 11" id="KW-0460">Magnesium</keyword>
<feature type="domain" description="FMN-dependent dehydrogenase" evidence="12">
    <location>
        <begin position="178"/>
        <end position="336"/>
    </location>
</feature>
<keyword evidence="7 11" id="KW-0521">NADP</keyword>
<dbReference type="GO" id="GO:0004452">
    <property type="term" value="F:isopentenyl-diphosphate delta-isomerase activity"/>
    <property type="evidence" value="ECO:0007669"/>
    <property type="project" value="UniProtKB-UniRule"/>
</dbReference>
<dbReference type="OrthoDB" id="9795032at2"/>
<dbReference type="GO" id="GO:0008299">
    <property type="term" value="P:isoprenoid biosynthetic process"/>
    <property type="evidence" value="ECO:0007669"/>
    <property type="project" value="UniProtKB-UniRule"/>
</dbReference>
<dbReference type="RefSeq" id="WP_120524281.1">
    <property type="nucleotide sequence ID" value="NZ_JABFJV010000199.1"/>
</dbReference>
<accession>A0A3A8ID63</accession>
<keyword evidence="2 11" id="KW-0963">Cytoplasm</keyword>
<reference evidence="13 14" key="1">
    <citation type="submission" date="2020-05" db="EMBL/GenBank/DDBJ databases">
        <authorList>
            <person name="Whitworth D."/>
        </authorList>
    </citation>
    <scope>NUCLEOTIDE SEQUENCE [LARGE SCALE GENOMIC DNA]</scope>
    <source>
        <strain evidence="13 14">AB043B</strain>
    </source>
</reference>
<dbReference type="SMART" id="SM01240">
    <property type="entry name" value="IMPDH"/>
    <property type="match status" value="1"/>
</dbReference>
<dbReference type="Proteomes" id="UP000563426">
    <property type="component" value="Unassembled WGS sequence"/>
</dbReference>
<dbReference type="GO" id="GO:0016491">
    <property type="term" value="F:oxidoreductase activity"/>
    <property type="evidence" value="ECO:0007669"/>
    <property type="project" value="InterPro"/>
</dbReference>
<evidence type="ECO:0000256" key="8">
    <source>
        <dbReference type="ARBA" id="ARBA00023229"/>
    </source>
</evidence>
<dbReference type="EC" id="5.3.3.2" evidence="11"/>
<dbReference type="GO" id="GO:0000287">
    <property type="term" value="F:magnesium ion binding"/>
    <property type="evidence" value="ECO:0007669"/>
    <property type="project" value="UniProtKB-UniRule"/>
</dbReference>
<feature type="binding site" evidence="11">
    <location>
        <position position="217"/>
    </location>
    <ligand>
        <name>FMN</name>
        <dbReference type="ChEBI" id="CHEBI:58210"/>
    </ligand>
</feature>
<evidence type="ECO:0000256" key="2">
    <source>
        <dbReference type="ARBA" id="ARBA00022490"/>
    </source>
</evidence>
<dbReference type="GO" id="GO:0005737">
    <property type="term" value="C:cytoplasm"/>
    <property type="evidence" value="ECO:0007669"/>
    <property type="project" value="UniProtKB-SubCell"/>
</dbReference>
<dbReference type="SUPFAM" id="SSF51395">
    <property type="entry name" value="FMN-linked oxidoreductases"/>
    <property type="match status" value="1"/>
</dbReference>
<sequence>MGDETTARRKDAHLDLCATGDVEPAQNSTLLEHVHLIHCAMPEMAVEDVDLSTPFLGKRLQAPLLVTGMTGGTDRAGAVNRDLALLAERHGLAFGVGSQRAMSEDSARAASYAVRDVAPTVALLGNIGLYQAIGLGVDGVRRLMDAIGADGMALHLNAGQELTQPEGDRDFRGGYRVVEELSRAFGDRLLVKETGCGIGPDVARRLVELGVRNVDVSGLGGTSWVRVEQLRAVGPQAQVGAEFSGWGIPTAAAIASVRKAVGPEVRLVASGGVRGGLESAKVLALGADLAGMALPLFRAQQQGGLPAAEEALKVILTGLRQALVLTGSRTVAQLRQRPRVLTGALKDWLAAL</sequence>
<keyword evidence="8 11" id="KW-0414">Isoprene biosynthesis</keyword>
<comment type="cofactor">
    <cofactor evidence="11">
        <name>Mg(2+)</name>
        <dbReference type="ChEBI" id="CHEBI:18420"/>
    </cofactor>
</comment>
<keyword evidence="5 11" id="KW-0479">Metal-binding</keyword>
<feature type="binding site" evidence="11">
    <location>
        <position position="98"/>
    </location>
    <ligand>
        <name>FMN</name>
        <dbReference type="ChEBI" id="CHEBI:58210"/>
    </ligand>
</feature>
<feature type="binding site" evidence="11">
    <location>
        <begin position="293"/>
        <end position="294"/>
    </location>
    <ligand>
        <name>FMN</name>
        <dbReference type="ChEBI" id="CHEBI:58210"/>
    </ligand>
</feature>
<comment type="cofactor">
    <cofactor evidence="1 11">
        <name>FMN</name>
        <dbReference type="ChEBI" id="CHEBI:58210"/>
    </cofactor>
</comment>
<comment type="catalytic activity">
    <reaction evidence="11">
        <text>isopentenyl diphosphate = dimethylallyl diphosphate</text>
        <dbReference type="Rhea" id="RHEA:23284"/>
        <dbReference type="ChEBI" id="CHEBI:57623"/>
        <dbReference type="ChEBI" id="CHEBI:128769"/>
        <dbReference type="EC" id="5.3.3.2"/>
    </reaction>
</comment>
<feature type="binding site" evidence="11">
    <location>
        <begin position="9"/>
        <end position="10"/>
    </location>
    <ligand>
        <name>substrate</name>
    </ligand>
</feature>
<dbReference type="NCBIfam" id="TIGR02151">
    <property type="entry name" value="IPP_isom_2"/>
    <property type="match status" value="1"/>
</dbReference>
<comment type="similarity">
    <text evidence="11">Belongs to the IPP isomerase type 2 family.</text>
</comment>
<comment type="caution">
    <text evidence="13">The sequence shown here is derived from an EMBL/GenBank/DDBJ whole genome shotgun (WGS) entry which is preliminary data.</text>
</comment>
<organism evidence="13 14">
    <name type="scientific">Corallococcus exercitus</name>
    <dbReference type="NCBI Taxonomy" id="2316736"/>
    <lineage>
        <taxon>Bacteria</taxon>
        <taxon>Pseudomonadati</taxon>
        <taxon>Myxococcota</taxon>
        <taxon>Myxococcia</taxon>
        <taxon>Myxococcales</taxon>
        <taxon>Cystobacterineae</taxon>
        <taxon>Myxococcaceae</taxon>
        <taxon>Corallococcus</taxon>
    </lineage>
</organism>
<feature type="binding site" evidence="11">
    <location>
        <begin position="68"/>
        <end position="70"/>
    </location>
    <ligand>
        <name>FMN</name>
        <dbReference type="ChEBI" id="CHEBI:58210"/>
    </ligand>
</feature>
<dbReference type="HAMAP" id="MF_00354">
    <property type="entry name" value="Idi_2"/>
    <property type="match status" value="1"/>
</dbReference>
<evidence type="ECO:0000313" key="14">
    <source>
        <dbReference type="Proteomes" id="UP000563426"/>
    </source>
</evidence>
<evidence type="ECO:0000256" key="3">
    <source>
        <dbReference type="ARBA" id="ARBA00022630"/>
    </source>
</evidence>
<comment type="subcellular location">
    <subcellularLocation>
        <location evidence="11">Cytoplasm</location>
    </subcellularLocation>
</comment>
<dbReference type="InterPro" id="IPR013785">
    <property type="entry name" value="Aldolase_TIM"/>
</dbReference>
<dbReference type="InterPro" id="IPR000262">
    <property type="entry name" value="FMN-dep_DH"/>
</dbReference>
<dbReference type="PANTHER" id="PTHR43665:SF1">
    <property type="entry name" value="ISOPENTENYL-DIPHOSPHATE DELTA-ISOMERASE"/>
    <property type="match status" value="1"/>
</dbReference>
<keyword evidence="3 11" id="KW-0285">Flavoprotein</keyword>
<evidence type="ECO:0000256" key="7">
    <source>
        <dbReference type="ARBA" id="ARBA00022857"/>
    </source>
</evidence>
<dbReference type="GO" id="GO:0010181">
    <property type="term" value="F:FMN binding"/>
    <property type="evidence" value="ECO:0007669"/>
    <property type="project" value="UniProtKB-UniRule"/>
</dbReference>
<proteinExistence type="inferred from homology"/>
<dbReference type="EMBL" id="JABFJV010000199">
    <property type="protein sequence ID" value="NOK37021.1"/>
    <property type="molecule type" value="Genomic_DNA"/>
</dbReference>
<evidence type="ECO:0000259" key="12">
    <source>
        <dbReference type="Pfam" id="PF01070"/>
    </source>
</evidence>
<feature type="binding site" evidence="11">
    <location>
        <position position="161"/>
    </location>
    <ligand>
        <name>Mg(2+)</name>
        <dbReference type="ChEBI" id="CHEBI:18420"/>
    </ligand>
</feature>
<name>A0A3A8ID63_9BACT</name>
<comment type="function">
    <text evidence="11">Involved in the biosynthesis of isoprenoids. Catalyzes the 1,3-allylic rearrangement of the homoallylic substrate isopentenyl (IPP) to its allylic isomer, dimethylallyl diphosphate (DMAPP).</text>
</comment>
<dbReference type="GO" id="GO:0070402">
    <property type="term" value="F:NADPH binding"/>
    <property type="evidence" value="ECO:0007669"/>
    <property type="project" value="UniProtKB-UniRule"/>
</dbReference>
<dbReference type="PANTHER" id="PTHR43665">
    <property type="entry name" value="ISOPENTENYL-DIPHOSPHATE DELTA-ISOMERASE"/>
    <property type="match status" value="1"/>
</dbReference>
<evidence type="ECO:0000256" key="1">
    <source>
        <dbReference type="ARBA" id="ARBA00001917"/>
    </source>
</evidence>
<gene>
    <name evidence="11" type="primary">fni</name>
    <name evidence="13" type="ORF">HMI49_27855</name>
</gene>
<evidence type="ECO:0000256" key="4">
    <source>
        <dbReference type="ARBA" id="ARBA00022643"/>
    </source>
</evidence>
<comment type="subunit">
    <text evidence="10 11">Homooctamer. Dimer of tetramers.</text>
</comment>
<feature type="binding site" evidence="11">
    <location>
        <position position="222"/>
    </location>
    <ligand>
        <name>FMN</name>
        <dbReference type="ChEBI" id="CHEBI:58210"/>
    </ligand>
</feature>
<dbReference type="PIRSF" id="PIRSF003314">
    <property type="entry name" value="IPP_isomerase"/>
    <property type="match status" value="1"/>
</dbReference>